<organism evidence="3 4">
    <name type="scientific">Anaerosacchariphilus polymeriproducens</name>
    <dbReference type="NCBI Taxonomy" id="1812858"/>
    <lineage>
        <taxon>Bacteria</taxon>
        <taxon>Bacillati</taxon>
        <taxon>Bacillota</taxon>
        <taxon>Clostridia</taxon>
        <taxon>Lachnospirales</taxon>
        <taxon>Lachnospiraceae</taxon>
        <taxon>Anaerosacchariphilus</taxon>
    </lineage>
</organism>
<dbReference type="Pfam" id="PF03807">
    <property type="entry name" value="F420_oxidored"/>
    <property type="match status" value="1"/>
</dbReference>
<dbReference type="Proteomes" id="UP000255036">
    <property type="component" value="Unassembled WGS sequence"/>
</dbReference>
<keyword evidence="4" id="KW-1185">Reference proteome</keyword>
<feature type="domain" description="Pyrroline-5-carboxylate reductase catalytic N-terminal" evidence="1">
    <location>
        <begin position="19"/>
        <end position="105"/>
    </location>
</feature>
<dbReference type="PANTHER" id="PTHR40459:SF1">
    <property type="entry name" value="CONSERVED HYPOTHETICAL ALANINE AND LEUCINE RICH PROTEIN"/>
    <property type="match status" value="1"/>
</dbReference>
<gene>
    <name evidence="3" type="ORF">DWV06_02260</name>
</gene>
<dbReference type="SUPFAM" id="SSF51735">
    <property type="entry name" value="NAD(P)-binding Rossmann-fold domains"/>
    <property type="match status" value="1"/>
</dbReference>
<comment type="caution">
    <text evidence="3">The sequence shown here is derived from an EMBL/GenBank/DDBJ whole genome shotgun (WGS) entry which is preliminary data.</text>
</comment>
<accession>A0A371AZ36</accession>
<dbReference type="InterPro" id="IPR036291">
    <property type="entry name" value="NAD(P)-bd_dom_sf"/>
</dbReference>
<sequence length="296" mass="33198">MRLIIPPDIGGDRLNISKKIGFIGAGKVGFSLGRYLVENHEGVMGYYSKNPDSAKEAAEFTDTIVYKEVEHIVEDCDILFLTVPDGIITKVWEEMKLLSIEGKIICHCSGSYASTIFSEISQCKAFGYSIHPLFAIHSKRNSYKELSQALFTIEGSSTYLNYFEQMFQRLGNQVQIIQAHDKAKYHAAAVFMSNFVVALASCGQNLLQQCGFEKEQALSALAPLMKNNVEHIIENGVISSLTGPVERNDVETIRKHLQVLEGEEKEIYKRLSTILIKVGMEKNAQLNYEEMENELA</sequence>
<name>A0A371AZ36_9FIRM</name>
<protein>
    <submittedName>
        <fullName evidence="3">DUF2520 domain-containing protein</fullName>
    </submittedName>
</protein>
<dbReference type="EMBL" id="QRCT01000010">
    <property type="protein sequence ID" value="RDU24821.1"/>
    <property type="molecule type" value="Genomic_DNA"/>
</dbReference>
<dbReference type="InterPro" id="IPR028939">
    <property type="entry name" value="P5C_Rdtase_cat_N"/>
</dbReference>
<evidence type="ECO:0000259" key="1">
    <source>
        <dbReference type="Pfam" id="PF03807"/>
    </source>
</evidence>
<evidence type="ECO:0000259" key="2">
    <source>
        <dbReference type="Pfam" id="PF10728"/>
    </source>
</evidence>
<evidence type="ECO:0000313" key="4">
    <source>
        <dbReference type="Proteomes" id="UP000255036"/>
    </source>
</evidence>
<dbReference type="AlphaFoldDB" id="A0A371AZ36"/>
<dbReference type="Gene3D" id="1.10.1040.20">
    <property type="entry name" value="ProC-like, C-terminal domain"/>
    <property type="match status" value="1"/>
</dbReference>
<dbReference type="Gene3D" id="3.40.50.720">
    <property type="entry name" value="NAD(P)-binding Rossmann-like Domain"/>
    <property type="match status" value="1"/>
</dbReference>
<dbReference type="Pfam" id="PF10728">
    <property type="entry name" value="DUF2520"/>
    <property type="match status" value="1"/>
</dbReference>
<dbReference type="InterPro" id="IPR018931">
    <property type="entry name" value="DUF2520"/>
</dbReference>
<reference evidence="3 4" key="1">
    <citation type="submission" date="2018-07" db="EMBL/GenBank/DDBJ databases">
        <title>Anaerosacharophilus polymeroproducens gen. nov. sp. nov., an anaerobic bacterium isolated from salt field.</title>
        <authorList>
            <person name="Kim W."/>
            <person name="Yang S.-H."/>
            <person name="Oh J."/>
            <person name="Lee J.-H."/>
            <person name="Kwon K.K."/>
        </authorList>
    </citation>
    <scope>NUCLEOTIDE SEQUENCE [LARGE SCALE GENOMIC DNA]</scope>
    <source>
        <strain evidence="3 4">MCWD5</strain>
    </source>
</reference>
<dbReference type="SUPFAM" id="SSF48179">
    <property type="entry name" value="6-phosphogluconate dehydrogenase C-terminal domain-like"/>
    <property type="match status" value="1"/>
</dbReference>
<dbReference type="InterPro" id="IPR008927">
    <property type="entry name" value="6-PGluconate_DH-like_C_sf"/>
</dbReference>
<feature type="domain" description="DUF2520" evidence="2">
    <location>
        <begin position="150"/>
        <end position="272"/>
    </location>
</feature>
<dbReference type="PANTHER" id="PTHR40459">
    <property type="entry name" value="CONSERVED HYPOTHETICAL ALANINE AND LEUCINE RICH PROTEIN"/>
    <property type="match status" value="1"/>
</dbReference>
<dbReference type="InterPro" id="IPR037108">
    <property type="entry name" value="TM1727-like_C_sf"/>
</dbReference>
<dbReference type="OrthoDB" id="9810755at2"/>
<evidence type="ECO:0000313" key="3">
    <source>
        <dbReference type="EMBL" id="RDU24821.1"/>
    </source>
</evidence>
<proteinExistence type="predicted"/>